<accession>A0A654LT55</accession>
<dbReference type="OrthoDB" id="12165at2157"/>
<protein>
    <recommendedName>
        <fullName evidence="3">DNA recombination and repair protein Rad51-like C-terminal domain-containing protein</fullName>
    </recommendedName>
</protein>
<evidence type="ECO:0008006" key="3">
    <source>
        <dbReference type="Google" id="ProtNLM"/>
    </source>
</evidence>
<dbReference type="EMBL" id="CP012850">
    <property type="protein sequence ID" value="ALI34415.1"/>
    <property type="molecule type" value="Genomic_DNA"/>
</dbReference>
<sequence>MQASHCLENNYNVDNNFCTAFDEFNDINRKLFGVPEIDKLLSFSDKKNICIQNQSRQSSNFLNRVIARICIDYHSCKTSDKDNKVEKKRTILIDAGSGNNLGSFYINLVNQTIKKETDLNSILDGIIIARAFTFSQLANMLIYELPKIVKEIGNKLQIIVLDLFDTLVSSNVKSRMKKFENNGYSETPRNAIQENINIINEMIDVLIGLSVKYFVILTCDDCGNIKDNSITFKFNNAINIKCSTDKNKNKNKTEQIFKIEQIVACQNNNSINIVNTKQLAYLDRDKVFPPTRLVNLSEA</sequence>
<evidence type="ECO:0000313" key="1">
    <source>
        <dbReference type="EMBL" id="ALI34415.1"/>
    </source>
</evidence>
<dbReference type="RefSeq" id="WP_196817078.1">
    <property type="nucleotide sequence ID" value="NZ_CP012850.1"/>
</dbReference>
<dbReference type="Proteomes" id="UP000058925">
    <property type="component" value="Chromosome"/>
</dbReference>
<gene>
    <name evidence="1" type="ORF">NMY3_00201</name>
</gene>
<dbReference type="GeneID" id="60420404"/>
<dbReference type="KEGG" id="taa:NMY3_00201"/>
<proteinExistence type="predicted"/>
<dbReference type="AlphaFoldDB" id="A0A654LT55"/>
<organism evidence="1 2">
    <name type="scientific">Candidatus Nitrosocosmicus oleophilus</name>
    <dbReference type="NCBI Taxonomy" id="1353260"/>
    <lineage>
        <taxon>Archaea</taxon>
        <taxon>Nitrososphaerota</taxon>
        <taxon>Nitrososphaeria</taxon>
        <taxon>Nitrososphaerales</taxon>
        <taxon>Nitrososphaeraceae</taxon>
        <taxon>Candidatus Nitrosocosmicus</taxon>
    </lineage>
</organism>
<name>A0A654LT55_9ARCH</name>
<reference evidence="2" key="1">
    <citation type="submission" date="2015-10" db="EMBL/GenBank/DDBJ databases">
        <title>Niche specialization of a soil ammonia-oxidizing archaeon, Candidatus Nitrosocosmicus oleophilus.</title>
        <authorList>
            <person name="Jung M.-Y."/>
            <person name="Rhee S.-K."/>
        </authorList>
    </citation>
    <scope>NUCLEOTIDE SEQUENCE [LARGE SCALE GENOMIC DNA]</scope>
    <source>
        <strain evidence="2">MY3</strain>
    </source>
</reference>
<keyword evidence="2" id="KW-1185">Reference proteome</keyword>
<evidence type="ECO:0000313" key="2">
    <source>
        <dbReference type="Proteomes" id="UP000058925"/>
    </source>
</evidence>